<evidence type="ECO:0000256" key="1">
    <source>
        <dbReference type="SAM" id="MobiDB-lite"/>
    </source>
</evidence>
<organism evidence="3">
    <name type="scientific">Caenorhabditis brenneri</name>
    <name type="common">Nematode worm</name>
    <dbReference type="NCBI Taxonomy" id="135651"/>
    <lineage>
        <taxon>Eukaryota</taxon>
        <taxon>Metazoa</taxon>
        <taxon>Ecdysozoa</taxon>
        <taxon>Nematoda</taxon>
        <taxon>Chromadorea</taxon>
        <taxon>Rhabditida</taxon>
        <taxon>Rhabditina</taxon>
        <taxon>Rhabditomorpha</taxon>
        <taxon>Rhabditoidea</taxon>
        <taxon>Rhabditidae</taxon>
        <taxon>Peloderinae</taxon>
        <taxon>Caenorhabditis</taxon>
    </lineage>
</organism>
<gene>
    <name evidence="2" type="ORF">CAEBREN_17130</name>
</gene>
<dbReference type="EMBL" id="GL379817">
    <property type="protein sequence ID" value="EGT46359.1"/>
    <property type="molecule type" value="Genomic_DNA"/>
</dbReference>
<accession>G0MWX9</accession>
<feature type="compositionally biased region" description="Polar residues" evidence="1">
    <location>
        <begin position="396"/>
        <end position="405"/>
    </location>
</feature>
<dbReference type="Proteomes" id="UP000008068">
    <property type="component" value="Unassembled WGS sequence"/>
</dbReference>
<feature type="region of interest" description="Disordered" evidence="1">
    <location>
        <begin position="538"/>
        <end position="585"/>
    </location>
</feature>
<feature type="compositionally biased region" description="Polar residues" evidence="1">
    <location>
        <begin position="32"/>
        <end position="51"/>
    </location>
</feature>
<feature type="region of interest" description="Disordered" evidence="1">
    <location>
        <begin position="81"/>
        <end position="101"/>
    </location>
</feature>
<feature type="compositionally biased region" description="Acidic residues" evidence="1">
    <location>
        <begin position="291"/>
        <end position="300"/>
    </location>
</feature>
<feature type="compositionally biased region" description="Low complexity" evidence="1">
    <location>
        <begin position="83"/>
        <end position="93"/>
    </location>
</feature>
<feature type="compositionally biased region" description="Basic and acidic residues" evidence="1">
    <location>
        <begin position="458"/>
        <end position="477"/>
    </location>
</feature>
<dbReference type="InParanoid" id="G0MWX9"/>
<feature type="region of interest" description="Disordered" evidence="1">
    <location>
        <begin position="116"/>
        <end position="139"/>
    </location>
</feature>
<evidence type="ECO:0000313" key="3">
    <source>
        <dbReference type="Proteomes" id="UP000008068"/>
    </source>
</evidence>
<feature type="compositionally biased region" description="Basic and acidic residues" evidence="1">
    <location>
        <begin position="427"/>
        <end position="451"/>
    </location>
</feature>
<evidence type="ECO:0000313" key="2">
    <source>
        <dbReference type="EMBL" id="EGT46359.1"/>
    </source>
</evidence>
<feature type="compositionally biased region" description="Basic and acidic residues" evidence="1">
    <location>
        <begin position="338"/>
        <end position="355"/>
    </location>
</feature>
<feature type="compositionally biased region" description="Polar residues" evidence="1">
    <location>
        <begin position="316"/>
        <end position="326"/>
    </location>
</feature>
<proteinExistence type="predicted"/>
<dbReference type="HOGENOM" id="CLU_466329_0_0_1"/>
<feature type="compositionally biased region" description="Basic and acidic residues" evidence="1">
    <location>
        <begin position="271"/>
        <end position="290"/>
    </location>
</feature>
<feature type="region of interest" description="Disordered" evidence="1">
    <location>
        <begin position="20"/>
        <end position="51"/>
    </location>
</feature>
<reference evidence="3" key="1">
    <citation type="submission" date="2011-07" db="EMBL/GenBank/DDBJ databases">
        <authorList>
            <consortium name="Caenorhabditis brenneri Sequencing and Analysis Consortium"/>
            <person name="Wilson R.K."/>
        </authorList>
    </citation>
    <scope>NUCLEOTIDE SEQUENCE [LARGE SCALE GENOMIC DNA]</scope>
    <source>
        <strain evidence="3">PB2801</strain>
    </source>
</reference>
<dbReference type="AlphaFoldDB" id="G0MWX9"/>
<sequence length="585" mass="68250">MNNSSDPYWNQVLLGMGHADPNLLPQHLRTGSAGSSQSSIHPNDSSSPFVQSFISPIQPATYPMSSGNVGSSQPMTPALQIASSTPQTPSQSQLYSEEQHRQKQKLLMKQKYHQMTETERQEFNRKHRLSSYGTNPKTTQLSFNDELQIVEAKARQAAAAKQKYHGMTPEEKKAFNEKRKQQRIQRKLEEDAVFSVPLEEATPEQQEKAQEIIEKKARIAENLHARYEAKTKPGRKLKSWHNLLKNVIAYPEKLEKLTEEERRSRKRLRDSKRYYEKKEQEKREKERMMEQVEETEDSPDSDSSIEIIDDEPAAGNSEQPPSTHDAAQNYREFLNNLNKKEADAARKAKRNEAAKLRYHRRMAKKKEELNKEQEASTQKATSSEPAEVAEDEEMSQDSPSSTNSAFDELFDAFDRDERQKQRNAAAARERYHKLPEPVRKELKTKIYESQKERHRNMSSKDKKVFNQKRSEAEKRRRLQETELLRSEFAEITPGEIVKAQGIVNKMDERNEKERLRYSQMTYDQKLKRTERRKELRKIQREKEKQKKEEEEFDASILDLGLEPDDSNDTEPSYEDRFLNSILNNS</sequence>
<dbReference type="PANTHER" id="PTHR22084">
    <property type="entry name" value="GEX INTERACTING PROTEIN PROTEIN 4"/>
    <property type="match status" value="1"/>
</dbReference>
<feature type="compositionally biased region" description="Acidic residues" evidence="1">
    <location>
        <begin position="561"/>
        <end position="572"/>
    </location>
</feature>
<name>G0MWX9_CAEBE</name>
<dbReference type="STRING" id="135651.G0MWX9"/>
<feature type="compositionally biased region" description="Basic and acidic residues" evidence="1">
    <location>
        <begin position="538"/>
        <end position="549"/>
    </location>
</feature>
<feature type="compositionally biased region" description="Basic and acidic residues" evidence="1">
    <location>
        <begin position="365"/>
        <end position="374"/>
    </location>
</feature>
<keyword evidence="3" id="KW-1185">Reference proteome</keyword>
<protein>
    <submittedName>
        <fullName evidence="2">Uncharacterized protein</fullName>
    </submittedName>
</protein>
<feature type="compositionally biased region" description="Polar residues" evidence="1">
    <location>
        <begin position="375"/>
        <end position="384"/>
    </location>
</feature>
<dbReference type="PANTHER" id="PTHR22084:SF1">
    <property type="entry name" value="BZIP DOMAIN-CONTAINING PROTEIN-RELATED"/>
    <property type="match status" value="1"/>
</dbReference>
<feature type="region of interest" description="Disordered" evidence="1">
    <location>
        <begin position="258"/>
        <end position="477"/>
    </location>
</feature>